<reference evidence="2 3" key="1">
    <citation type="submission" date="2019-09" db="EMBL/GenBank/DDBJ databases">
        <title>Ecophysiology of the spiral-shaped methanotroph Methylospira mobilis as revealed by the complete genome sequence.</title>
        <authorList>
            <person name="Oshkin I.Y."/>
            <person name="Dedysh S.N."/>
            <person name="Miroshnikov K."/>
            <person name="Danilova O.V."/>
            <person name="Hakobyan A."/>
            <person name="Liesack W."/>
        </authorList>
    </citation>
    <scope>NUCLEOTIDE SEQUENCE [LARGE SCALE GENOMIC DNA]</scope>
    <source>
        <strain evidence="2 3">Shm1</strain>
    </source>
</reference>
<dbReference type="OrthoDB" id="9814303at2"/>
<dbReference type="EMBL" id="CP044205">
    <property type="protein sequence ID" value="QFY44577.1"/>
    <property type="molecule type" value="Genomic_DNA"/>
</dbReference>
<protein>
    <submittedName>
        <fullName evidence="2">Uncharacterized protein</fullName>
    </submittedName>
</protein>
<dbReference type="Proteomes" id="UP000325755">
    <property type="component" value="Chromosome"/>
</dbReference>
<keyword evidence="3" id="KW-1185">Reference proteome</keyword>
<dbReference type="AlphaFoldDB" id="A0A5Q0BR71"/>
<accession>A0A5Q0BR71</accession>
<sequence length="74" mass="7470">MIPLRFAIATLDFICANAAAIAMAASGQYSGVGSALTGVFQFGCAFLVSSLVAAGQNGTSLPDDYCCCGFRHAG</sequence>
<organism evidence="2 3">
    <name type="scientific">Candidatus Methylospira mobilis</name>
    <dbReference type="NCBI Taxonomy" id="1808979"/>
    <lineage>
        <taxon>Bacteria</taxon>
        <taxon>Pseudomonadati</taxon>
        <taxon>Pseudomonadota</taxon>
        <taxon>Gammaproteobacteria</taxon>
        <taxon>Methylococcales</taxon>
        <taxon>Methylococcaceae</taxon>
        <taxon>Candidatus Methylospira</taxon>
    </lineage>
</organism>
<feature type="signal peptide" evidence="1">
    <location>
        <begin position="1"/>
        <end position="24"/>
    </location>
</feature>
<proteinExistence type="predicted"/>
<feature type="chain" id="PRO_5024817678" evidence="1">
    <location>
        <begin position="25"/>
        <end position="74"/>
    </location>
</feature>
<name>A0A5Q0BR71_9GAMM</name>
<keyword evidence="1" id="KW-0732">Signal</keyword>
<gene>
    <name evidence="2" type="ORF">F6R98_19695</name>
</gene>
<evidence type="ECO:0000313" key="3">
    <source>
        <dbReference type="Proteomes" id="UP000325755"/>
    </source>
</evidence>
<evidence type="ECO:0000313" key="2">
    <source>
        <dbReference type="EMBL" id="QFY44577.1"/>
    </source>
</evidence>
<dbReference type="Gene3D" id="1.20.1720.10">
    <property type="entry name" value="Multidrug resistance protein D"/>
    <property type="match status" value="1"/>
</dbReference>
<dbReference type="KEGG" id="mmob:F6R98_19695"/>
<evidence type="ECO:0000256" key="1">
    <source>
        <dbReference type="SAM" id="SignalP"/>
    </source>
</evidence>
<dbReference type="InParanoid" id="A0A5Q0BR71"/>